<dbReference type="InterPro" id="IPR024320">
    <property type="entry name" value="LPG_synthase_C"/>
</dbReference>
<dbReference type="RefSeq" id="WP_200322353.1">
    <property type="nucleotide sequence ID" value="NZ_JAENJH010000007.1"/>
</dbReference>
<dbReference type="AlphaFoldDB" id="A0A934QWR7"/>
<dbReference type="Proteomes" id="UP000635245">
    <property type="component" value="Unassembled WGS sequence"/>
</dbReference>
<evidence type="ECO:0000256" key="1">
    <source>
        <dbReference type="ARBA" id="ARBA00004651"/>
    </source>
</evidence>
<feature type="transmembrane region" description="Helical" evidence="6">
    <location>
        <begin position="92"/>
        <end position="117"/>
    </location>
</feature>
<evidence type="ECO:0000313" key="8">
    <source>
        <dbReference type="EMBL" id="MBK1787577.1"/>
    </source>
</evidence>
<evidence type="ECO:0000256" key="4">
    <source>
        <dbReference type="ARBA" id="ARBA00022989"/>
    </source>
</evidence>
<feature type="transmembrane region" description="Helical" evidence="6">
    <location>
        <begin position="7"/>
        <end position="31"/>
    </location>
</feature>
<dbReference type="InterPro" id="IPR035952">
    <property type="entry name" value="Rhomboid-like_sf"/>
</dbReference>
<dbReference type="PANTHER" id="PTHR34697:SF2">
    <property type="entry name" value="PHOSPHATIDYLGLYCEROL LYSYLTRANSFERASE"/>
    <property type="match status" value="1"/>
</dbReference>
<keyword evidence="2" id="KW-1003">Cell membrane</keyword>
<accession>A0A934QWR7</accession>
<dbReference type="GO" id="GO:0005886">
    <property type="term" value="C:plasma membrane"/>
    <property type="evidence" value="ECO:0007669"/>
    <property type="project" value="UniProtKB-SubCell"/>
</dbReference>
<sequence>MRVVRRVPFTITFLAILVVAGLATGSLWTAVEDRSWFADVAFGLPSFEDGHWWTPVTGVALALTPVYYVPVLLSFALFVGVAETRLGTKRTIATFAGGHLVGVFGAAAVLFALRAVSSWADAVGAVRDVGPSAGAFAALTAATATLRSPWRLRLRIALVAYSGIALLYGGTLADVEHAVAVAVVLPLSAWIAGPYRVTSRGRPSRREWRLLAAAGLLVVAAVRIVTWFFPADGPLGPTGTDSSSLAEVVVVTVLALLVVRGLSRGRRVAWWAAVVVASVDILLTVLTGIVLVVVYSVAGAEAISDVPLVVSDSVFWLGYLVLLLAGRGAFQVPWRPRTDGSDRDRAVELLRRNGGGTLSWMTTWPENRYLPVADDTGYIAYRRHAGVAIALGDPVSTRAEGDDPIAEFAEHCDRAGLVPCLFSATTPSVLGADRLGWRHVRIAEDTLIDLPGLEFRGRHWQQARTALHRAAREGVSFRLVHLADEPRAILQQVRAISEEWVGDKGLPEMGFTLGGVDEALDRHVRAGLAVDDHDRVHGVTSWMPVYAGEGRIEGWTLDVMRRRTGGFTRVVEFLIVSACQAFRDEGARYLSLSGAPLARADAAGDTRALDALLDKLGAALEPYYGFRSLHAFKAKFRPRYAPMYLIYRDEGDLPRIGLAIARAYLPEATLRDLPRLVRP</sequence>
<evidence type="ECO:0000256" key="3">
    <source>
        <dbReference type="ARBA" id="ARBA00022692"/>
    </source>
</evidence>
<dbReference type="SUPFAM" id="SSF144091">
    <property type="entry name" value="Rhomboid-like"/>
    <property type="match status" value="1"/>
</dbReference>
<dbReference type="Pfam" id="PF09924">
    <property type="entry name" value="LPG_synthase_C"/>
    <property type="match status" value="1"/>
</dbReference>
<keyword evidence="9" id="KW-1185">Reference proteome</keyword>
<feature type="transmembrane region" description="Helical" evidence="6">
    <location>
        <begin position="314"/>
        <end position="334"/>
    </location>
</feature>
<feature type="domain" description="Phosphatidylglycerol lysyltransferase C-terminal" evidence="7">
    <location>
        <begin position="349"/>
        <end position="647"/>
    </location>
</feature>
<name>A0A934QWR7_9PSEU</name>
<evidence type="ECO:0000256" key="2">
    <source>
        <dbReference type="ARBA" id="ARBA00022475"/>
    </source>
</evidence>
<comment type="caution">
    <text evidence="8">The sequence shown here is derived from an EMBL/GenBank/DDBJ whole genome shotgun (WGS) entry which is preliminary data.</text>
</comment>
<keyword evidence="4 6" id="KW-1133">Transmembrane helix</keyword>
<feature type="transmembrane region" description="Helical" evidence="6">
    <location>
        <begin position="51"/>
        <end position="80"/>
    </location>
</feature>
<reference evidence="8" key="1">
    <citation type="submission" date="2020-12" db="EMBL/GenBank/DDBJ databases">
        <title>Prauserella sp. ASG 168, a novel actinomycete isolated from cave rock.</title>
        <authorList>
            <person name="Suriyachadkun C."/>
        </authorList>
    </citation>
    <scope>NUCLEOTIDE SEQUENCE</scope>
    <source>
        <strain evidence="8">ASG 168</strain>
    </source>
</reference>
<feature type="transmembrane region" description="Helical" evidence="6">
    <location>
        <begin position="269"/>
        <end position="294"/>
    </location>
</feature>
<evidence type="ECO:0000313" key="9">
    <source>
        <dbReference type="Proteomes" id="UP000635245"/>
    </source>
</evidence>
<feature type="transmembrane region" description="Helical" evidence="6">
    <location>
        <begin position="129"/>
        <end position="147"/>
    </location>
</feature>
<dbReference type="InterPro" id="IPR046862">
    <property type="entry name" value="Rhomboid_2"/>
</dbReference>
<proteinExistence type="predicted"/>
<keyword evidence="3 6" id="KW-0812">Transmembrane</keyword>
<evidence type="ECO:0000256" key="5">
    <source>
        <dbReference type="ARBA" id="ARBA00023136"/>
    </source>
</evidence>
<comment type="subcellular location">
    <subcellularLocation>
        <location evidence="1">Cell membrane</location>
        <topology evidence="1">Multi-pass membrane protein</topology>
    </subcellularLocation>
</comment>
<evidence type="ECO:0000259" key="7">
    <source>
        <dbReference type="Pfam" id="PF09924"/>
    </source>
</evidence>
<dbReference type="GO" id="GO:0055091">
    <property type="term" value="P:phospholipid homeostasis"/>
    <property type="evidence" value="ECO:0007669"/>
    <property type="project" value="TreeGrafter"/>
</dbReference>
<dbReference type="Gene3D" id="1.20.1540.10">
    <property type="entry name" value="Rhomboid-like"/>
    <property type="match status" value="1"/>
</dbReference>
<protein>
    <submittedName>
        <fullName evidence="8">DUF2156 domain-containing protein</fullName>
    </submittedName>
</protein>
<dbReference type="Pfam" id="PF20401">
    <property type="entry name" value="Rhomboid_2"/>
    <property type="match status" value="1"/>
</dbReference>
<keyword evidence="5 6" id="KW-0472">Membrane</keyword>
<organism evidence="8 9">
    <name type="scientific">Prauserella cavernicola</name>
    <dbReference type="NCBI Taxonomy" id="2800127"/>
    <lineage>
        <taxon>Bacteria</taxon>
        <taxon>Bacillati</taxon>
        <taxon>Actinomycetota</taxon>
        <taxon>Actinomycetes</taxon>
        <taxon>Pseudonocardiales</taxon>
        <taxon>Pseudonocardiaceae</taxon>
        <taxon>Prauserella</taxon>
    </lineage>
</organism>
<evidence type="ECO:0000256" key="6">
    <source>
        <dbReference type="SAM" id="Phobius"/>
    </source>
</evidence>
<feature type="transmembrane region" description="Helical" evidence="6">
    <location>
        <begin position="210"/>
        <end position="230"/>
    </location>
</feature>
<feature type="transmembrane region" description="Helical" evidence="6">
    <location>
        <begin position="179"/>
        <end position="198"/>
    </location>
</feature>
<dbReference type="EMBL" id="JAENJH010000007">
    <property type="protein sequence ID" value="MBK1787577.1"/>
    <property type="molecule type" value="Genomic_DNA"/>
</dbReference>
<gene>
    <name evidence="8" type="ORF">JHE00_24900</name>
</gene>
<dbReference type="PANTHER" id="PTHR34697">
    <property type="entry name" value="PHOSPHATIDYLGLYCEROL LYSYLTRANSFERASE"/>
    <property type="match status" value="1"/>
</dbReference>
<feature type="transmembrane region" description="Helical" evidence="6">
    <location>
        <begin position="242"/>
        <end position="262"/>
    </location>
</feature>
<dbReference type="GO" id="GO:0016755">
    <property type="term" value="F:aminoacyltransferase activity"/>
    <property type="evidence" value="ECO:0007669"/>
    <property type="project" value="TreeGrafter"/>
</dbReference>
<feature type="transmembrane region" description="Helical" evidence="6">
    <location>
        <begin position="154"/>
        <end position="173"/>
    </location>
</feature>
<dbReference type="InterPro" id="IPR051211">
    <property type="entry name" value="PG_lysyltransferase"/>
</dbReference>